<comment type="caution">
    <text evidence="1">The sequence shown here is derived from an EMBL/GenBank/DDBJ whole genome shotgun (WGS) entry which is preliminary data.</text>
</comment>
<proteinExistence type="predicted"/>
<dbReference type="Proteomes" id="UP000814033">
    <property type="component" value="Unassembled WGS sequence"/>
</dbReference>
<accession>A0ACB8R1E0</accession>
<evidence type="ECO:0000313" key="2">
    <source>
        <dbReference type="Proteomes" id="UP000814033"/>
    </source>
</evidence>
<organism evidence="1 2">
    <name type="scientific">Auriscalpium vulgare</name>
    <dbReference type="NCBI Taxonomy" id="40419"/>
    <lineage>
        <taxon>Eukaryota</taxon>
        <taxon>Fungi</taxon>
        <taxon>Dikarya</taxon>
        <taxon>Basidiomycota</taxon>
        <taxon>Agaricomycotina</taxon>
        <taxon>Agaricomycetes</taxon>
        <taxon>Russulales</taxon>
        <taxon>Auriscalpiaceae</taxon>
        <taxon>Auriscalpium</taxon>
    </lineage>
</organism>
<gene>
    <name evidence="1" type="ORF">FA95DRAFT_1578643</name>
</gene>
<keyword evidence="2" id="KW-1185">Reference proteome</keyword>
<reference evidence="1" key="1">
    <citation type="submission" date="2021-02" db="EMBL/GenBank/DDBJ databases">
        <authorList>
            <consortium name="DOE Joint Genome Institute"/>
            <person name="Ahrendt S."/>
            <person name="Looney B.P."/>
            <person name="Miyauchi S."/>
            <person name="Morin E."/>
            <person name="Drula E."/>
            <person name="Courty P.E."/>
            <person name="Chicoki N."/>
            <person name="Fauchery L."/>
            <person name="Kohler A."/>
            <person name="Kuo A."/>
            <person name="Labutti K."/>
            <person name="Pangilinan J."/>
            <person name="Lipzen A."/>
            <person name="Riley R."/>
            <person name="Andreopoulos W."/>
            <person name="He G."/>
            <person name="Johnson J."/>
            <person name="Barry K.W."/>
            <person name="Grigoriev I.V."/>
            <person name="Nagy L."/>
            <person name="Hibbett D."/>
            <person name="Henrissat B."/>
            <person name="Matheny P.B."/>
            <person name="Labbe J."/>
            <person name="Martin F."/>
        </authorList>
    </citation>
    <scope>NUCLEOTIDE SEQUENCE</scope>
    <source>
        <strain evidence="1">FP105234-sp</strain>
    </source>
</reference>
<reference evidence="1" key="2">
    <citation type="journal article" date="2022" name="New Phytol.">
        <title>Evolutionary transition to the ectomycorrhizal habit in the genomes of a hyperdiverse lineage of mushroom-forming fungi.</title>
        <authorList>
            <person name="Looney B."/>
            <person name="Miyauchi S."/>
            <person name="Morin E."/>
            <person name="Drula E."/>
            <person name="Courty P.E."/>
            <person name="Kohler A."/>
            <person name="Kuo A."/>
            <person name="LaButti K."/>
            <person name="Pangilinan J."/>
            <person name="Lipzen A."/>
            <person name="Riley R."/>
            <person name="Andreopoulos W."/>
            <person name="He G."/>
            <person name="Johnson J."/>
            <person name="Nolan M."/>
            <person name="Tritt A."/>
            <person name="Barry K.W."/>
            <person name="Grigoriev I.V."/>
            <person name="Nagy L.G."/>
            <person name="Hibbett D."/>
            <person name="Henrissat B."/>
            <person name="Matheny P.B."/>
            <person name="Labbe J."/>
            <person name="Martin F.M."/>
        </authorList>
    </citation>
    <scope>NUCLEOTIDE SEQUENCE</scope>
    <source>
        <strain evidence="1">FP105234-sp</strain>
    </source>
</reference>
<sequence>MSVDLNDHLVDTSTTWQGRVQTLSRLDGGEYGLHVTRFGRRVVNWHNNRLRIEDPLTSQLQPSAMNVWYHGILCRFACDDEFGRPSAEASVTVRPIDDVTLASAEKMLYEAVRQGPYAQAIFGTNQRGTITASRQLATAETRGQNFTWYGLNDRSSSLCSATQIRADSSMTARNIFRDLLLNCCGRHLAPPRLESHHVLERVLNVVRLRATPAAQRASPYGRGRLLKLRQVDRRCGSQTTNRSPCLAMASNVIDGDLLASLQTAELYWVTSRLRFALRAIPEGDVALKEFGFGLAAESAICVGRMGEYALSAEIIHAPAPELIQLRRISSSAAKAIRHLDDIRQLVPYGPDLPLSDCFPAPPLNPWWVDGFICHDMPDRGLLLALERYTSWQYIEDYTEQGNPAMQLLQQEIGESMAAAREDLRLAMNADMQLIKEQYNEFAKEAMKMHCALMAIYFTIPLNRFLFAPKSDENAL</sequence>
<protein>
    <submittedName>
        <fullName evidence="1">Uncharacterized protein</fullName>
    </submittedName>
</protein>
<name>A0ACB8R1E0_9AGAM</name>
<evidence type="ECO:0000313" key="1">
    <source>
        <dbReference type="EMBL" id="KAI0037727.1"/>
    </source>
</evidence>
<dbReference type="EMBL" id="MU276751">
    <property type="protein sequence ID" value="KAI0037727.1"/>
    <property type="molecule type" value="Genomic_DNA"/>
</dbReference>